<name>A0A5M8PSY5_9LECA</name>
<organism evidence="3 4">
    <name type="scientific">Lasallia pustulata</name>
    <dbReference type="NCBI Taxonomy" id="136370"/>
    <lineage>
        <taxon>Eukaryota</taxon>
        <taxon>Fungi</taxon>
        <taxon>Dikarya</taxon>
        <taxon>Ascomycota</taxon>
        <taxon>Pezizomycotina</taxon>
        <taxon>Lecanoromycetes</taxon>
        <taxon>OSLEUM clade</taxon>
        <taxon>Umbilicariomycetidae</taxon>
        <taxon>Umbilicariales</taxon>
        <taxon>Umbilicariaceae</taxon>
        <taxon>Lasallia</taxon>
    </lineage>
</organism>
<dbReference type="AlphaFoldDB" id="A0A5M8PSY5"/>
<protein>
    <recommendedName>
        <fullName evidence="2">2,6-dihydroxypyridine 3-monooxygenase substrate binding domain-containing protein</fullName>
    </recommendedName>
</protein>
<evidence type="ECO:0000259" key="2">
    <source>
        <dbReference type="Pfam" id="PF22607"/>
    </source>
</evidence>
<accession>A0A5M8PSY5</accession>
<dbReference type="SUPFAM" id="SSF54373">
    <property type="entry name" value="FAD-linked reductases, C-terminal domain"/>
    <property type="match status" value="1"/>
</dbReference>
<dbReference type="EMBL" id="VXIT01000006">
    <property type="protein sequence ID" value="KAA6411816.1"/>
    <property type="molecule type" value="Genomic_DNA"/>
</dbReference>
<evidence type="ECO:0000313" key="3">
    <source>
        <dbReference type="EMBL" id="KAA6411816.1"/>
    </source>
</evidence>
<dbReference type="InterPro" id="IPR054707">
    <property type="entry name" value="DhpH_subs-bd"/>
</dbReference>
<dbReference type="Proteomes" id="UP000324767">
    <property type="component" value="Unassembled WGS sequence"/>
</dbReference>
<dbReference type="Pfam" id="PF22607">
    <property type="entry name" value="FAD_binding-like"/>
    <property type="match status" value="1"/>
</dbReference>
<dbReference type="SUPFAM" id="SSF51905">
    <property type="entry name" value="FAD/NAD(P)-binding domain"/>
    <property type="match status" value="1"/>
</dbReference>
<proteinExistence type="predicted"/>
<sequence>MTSWELLYYLLRANFDGVDSKYCDVPSPKEGEGKAEYNYGCTVTGLKDLGSRGIEVNYTDRDGKTSTTTADMVIGADGPSSTVRKILLPHVDRKYAGYVAWWGTVPESSASAPAQTAFVEKFAFFHAPPAAPRCSRTSSPASTAAWNRANG</sequence>
<dbReference type="OrthoDB" id="16820at2759"/>
<dbReference type="PANTHER" id="PTHR47469">
    <property type="entry name" value="MONOOXYGENASE-LIKE"/>
    <property type="match status" value="1"/>
</dbReference>
<dbReference type="Gene3D" id="3.30.9.30">
    <property type="match status" value="1"/>
</dbReference>
<dbReference type="InterPro" id="IPR036188">
    <property type="entry name" value="FAD/NAD-bd_sf"/>
</dbReference>
<feature type="domain" description="2,6-dihydroxypyridine 3-monooxygenase substrate binding" evidence="2">
    <location>
        <begin position="95"/>
        <end position="127"/>
    </location>
</feature>
<dbReference type="InterPro" id="IPR053212">
    <property type="entry name" value="DHP_3-monooxygenase"/>
</dbReference>
<dbReference type="PANTHER" id="PTHR47469:SF2">
    <property type="entry name" value="OS06G0597600 PROTEIN"/>
    <property type="match status" value="1"/>
</dbReference>
<feature type="region of interest" description="Disordered" evidence="1">
    <location>
        <begin position="131"/>
        <end position="151"/>
    </location>
</feature>
<gene>
    <name evidence="3" type="ORF">FRX48_03966</name>
</gene>
<feature type="compositionally biased region" description="Polar residues" evidence="1">
    <location>
        <begin position="135"/>
        <end position="151"/>
    </location>
</feature>
<reference evidence="3 4" key="1">
    <citation type="submission" date="2019-09" db="EMBL/GenBank/DDBJ databases">
        <title>The hologenome of the rock-dwelling lichen Lasallia pustulata.</title>
        <authorList>
            <person name="Greshake Tzovaras B."/>
            <person name="Segers F."/>
            <person name="Bicker A."/>
            <person name="Dal Grande F."/>
            <person name="Otte J."/>
            <person name="Hankeln T."/>
            <person name="Schmitt I."/>
            <person name="Ebersberger I."/>
        </authorList>
    </citation>
    <scope>NUCLEOTIDE SEQUENCE [LARGE SCALE GENOMIC DNA]</scope>
    <source>
        <strain evidence="3">A1-1</strain>
    </source>
</reference>
<evidence type="ECO:0000313" key="4">
    <source>
        <dbReference type="Proteomes" id="UP000324767"/>
    </source>
</evidence>
<evidence type="ECO:0000256" key="1">
    <source>
        <dbReference type="SAM" id="MobiDB-lite"/>
    </source>
</evidence>
<comment type="caution">
    <text evidence="3">The sequence shown here is derived from an EMBL/GenBank/DDBJ whole genome shotgun (WGS) entry which is preliminary data.</text>
</comment>
<dbReference type="Gene3D" id="3.50.50.60">
    <property type="entry name" value="FAD/NAD(P)-binding domain"/>
    <property type="match status" value="1"/>
</dbReference>